<dbReference type="GO" id="GO:0006747">
    <property type="term" value="P:FAD biosynthetic process"/>
    <property type="evidence" value="ECO:0007669"/>
    <property type="project" value="UniProtKB-UniPathway"/>
</dbReference>
<keyword evidence="8" id="KW-0547">Nucleotide-binding</keyword>
<keyword evidence="5" id="KW-0288">FMN</keyword>
<dbReference type="EC" id="2.7.7.2" evidence="3"/>
<sequence length="252" mass="26876">MVSAALPEGSRLRDGVIALGNFDGFHRGHRLLIGTARRIAATRRPVAIMSVEPHPRQFFATPGTAPFRLATAAQKLRAAQGIGLGYLFQPAFDAEFAGLSPEAFIETVLHARLGVSHVVVGADFRFGAKRAGDCRLLADLCLRHDIGVTLVPLQGGFSSSAVRAALRAGDLEAACASLGRTWQVELVARPEVTQPGSLQGWALAPELIRPPAGRYLIRAEGKESVIDLTAEGCLMGASGPVPRWIEILARCR</sequence>
<reference evidence="13 14" key="1">
    <citation type="journal article" date="2014" name="BMC Genomics">
        <title>Architecture and functions of a multipartite genome of the methylotrophic bacterium Paracoccus aminophilus JCM 7686, containing primary and secondary chromids.</title>
        <authorList>
            <person name="Dziewit L."/>
            <person name="Czarnecki J."/>
            <person name="Wibberg D."/>
            <person name="Radlinska M."/>
            <person name="Mrozek P."/>
            <person name="Szymczak M."/>
            <person name="Schluter A."/>
            <person name="Puhler A."/>
            <person name="Bartosik D."/>
        </authorList>
    </citation>
    <scope>NUCLEOTIDE SEQUENCE [LARGE SCALE GENOMIC DNA]</scope>
    <source>
        <strain evidence="13">JCM 7686</strain>
        <plasmid evidence="14">Plasmid pAMI6</plasmid>
    </source>
</reference>
<keyword evidence="9" id="KW-0274">FAD</keyword>
<evidence type="ECO:0000256" key="3">
    <source>
        <dbReference type="ARBA" id="ARBA00012393"/>
    </source>
</evidence>
<evidence type="ECO:0000256" key="4">
    <source>
        <dbReference type="ARBA" id="ARBA00022630"/>
    </source>
</evidence>
<dbReference type="SUPFAM" id="SSF52374">
    <property type="entry name" value="Nucleotidylyl transferase"/>
    <property type="match status" value="1"/>
</dbReference>
<dbReference type="PATRIC" id="fig|1367847.3.peg.4307"/>
<evidence type="ECO:0000313" key="14">
    <source>
        <dbReference type="Proteomes" id="UP000015480"/>
    </source>
</evidence>
<dbReference type="CDD" id="cd02064">
    <property type="entry name" value="FAD_synthetase_N"/>
    <property type="match status" value="1"/>
</dbReference>
<dbReference type="PANTHER" id="PTHR22749">
    <property type="entry name" value="RIBOFLAVIN KINASE/FMN ADENYLYLTRANSFERASE"/>
    <property type="match status" value="1"/>
</dbReference>
<dbReference type="InterPro" id="IPR014729">
    <property type="entry name" value="Rossmann-like_a/b/a_fold"/>
</dbReference>
<comment type="similarity">
    <text evidence="2">Belongs to the RibF family.</text>
</comment>
<dbReference type="GO" id="GO:0009398">
    <property type="term" value="P:FMN biosynthetic process"/>
    <property type="evidence" value="ECO:0007669"/>
    <property type="project" value="TreeGrafter"/>
</dbReference>
<comment type="catalytic activity">
    <reaction evidence="11">
        <text>FMN + ATP + H(+) = FAD + diphosphate</text>
        <dbReference type="Rhea" id="RHEA:17237"/>
        <dbReference type="ChEBI" id="CHEBI:15378"/>
        <dbReference type="ChEBI" id="CHEBI:30616"/>
        <dbReference type="ChEBI" id="CHEBI:33019"/>
        <dbReference type="ChEBI" id="CHEBI:57692"/>
        <dbReference type="ChEBI" id="CHEBI:58210"/>
        <dbReference type="EC" id="2.7.7.2"/>
    </reaction>
</comment>
<dbReference type="Pfam" id="PF06574">
    <property type="entry name" value="FAD_syn"/>
    <property type="match status" value="1"/>
</dbReference>
<keyword evidence="6" id="KW-0808">Transferase</keyword>
<geneLocation type="plasmid" evidence="13 14">
    <name>pAMI6</name>
</geneLocation>
<gene>
    <name evidence="13" type="ORF">JCM7686_pAMI6p008</name>
</gene>
<evidence type="ECO:0000256" key="8">
    <source>
        <dbReference type="ARBA" id="ARBA00022741"/>
    </source>
</evidence>
<dbReference type="Proteomes" id="UP000015480">
    <property type="component" value="Plasmid pAMI6"/>
</dbReference>
<comment type="pathway">
    <text evidence="1">Cofactor biosynthesis; FAD biosynthesis; FAD from FMN: step 1/1.</text>
</comment>
<dbReference type="PANTHER" id="PTHR22749:SF6">
    <property type="entry name" value="RIBOFLAVIN KINASE"/>
    <property type="match status" value="1"/>
</dbReference>
<dbReference type="HOGENOM" id="CLU_1102005_0_0_5"/>
<dbReference type="AlphaFoldDB" id="S5YIN6"/>
<evidence type="ECO:0000256" key="10">
    <source>
        <dbReference type="ARBA" id="ARBA00022840"/>
    </source>
</evidence>
<keyword evidence="14" id="KW-1185">Reference proteome</keyword>
<dbReference type="UniPathway" id="UPA00277">
    <property type="reaction ID" value="UER00407"/>
</dbReference>
<name>S5YIN6_PARAH</name>
<keyword evidence="13" id="KW-0614">Plasmid</keyword>
<evidence type="ECO:0000313" key="13">
    <source>
        <dbReference type="EMBL" id="AGT11338.1"/>
    </source>
</evidence>
<dbReference type="Gene3D" id="3.40.50.620">
    <property type="entry name" value="HUPs"/>
    <property type="match status" value="1"/>
</dbReference>
<keyword evidence="7" id="KW-0548">Nucleotidyltransferase</keyword>
<dbReference type="InterPro" id="IPR015864">
    <property type="entry name" value="FAD_synthase"/>
</dbReference>
<protein>
    <recommendedName>
        <fullName evidence="3">FAD synthase</fullName>
        <ecNumber evidence="3">2.7.7.2</ecNumber>
    </recommendedName>
</protein>
<evidence type="ECO:0000256" key="7">
    <source>
        <dbReference type="ARBA" id="ARBA00022695"/>
    </source>
</evidence>
<keyword evidence="10" id="KW-0067">ATP-binding</keyword>
<accession>S5YIN6</accession>
<proteinExistence type="inferred from homology"/>
<evidence type="ECO:0000256" key="9">
    <source>
        <dbReference type="ARBA" id="ARBA00022827"/>
    </source>
</evidence>
<dbReference type="GO" id="GO:0005524">
    <property type="term" value="F:ATP binding"/>
    <property type="evidence" value="ECO:0007669"/>
    <property type="project" value="UniProtKB-KW"/>
</dbReference>
<feature type="domain" description="FAD synthetase" evidence="12">
    <location>
        <begin position="12"/>
        <end position="153"/>
    </location>
</feature>
<keyword evidence="4" id="KW-0285">Flavoprotein</keyword>
<evidence type="ECO:0000256" key="11">
    <source>
        <dbReference type="ARBA" id="ARBA00049494"/>
    </source>
</evidence>
<dbReference type="EMBL" id="CP006654">
    <property type="protein sequence ID" value="AGT11338.1"/>
    <property type="molecule type" value="Genomic_DNA"/>
</dbReference>
<evidence type="ECO:0000256" key="1">
    <source>
        <dbReference type="ARBA" id="ARBA00004726"/>
    </source>
</evidence>
<dbReference type="GO" id="GO:0008531">
    <property type="term" value="F:riboflavin kinase activity"/>
    <property type="evidence" value="ECO:0007669"/>
    <property type="project" value="TreeGrafter"/>
</dbReference>
<evidence type="ECO:0000256" key="6">
    <source>
        <dbReference type="ARBA" id="ARBA00022679"/>
    </source>
</evidence>
<evidence type="ECO:0000256" key="2">
    <source>
        <dbReference type="ARBA" id="ARBA00010214"/>
    </source>
</evidence>
<evidence type="ECO:0000256" key="5">
    <source>
        <dbReference type="ARBA" id="ARBA00022643"/>
    </source>
</evidence>
<organism evidence="13 14">
    <name type="scientific">Paracoccus aminophilus JCM 7686</name>
    <dbReference type="NCBI Taxonomy" id="1367847"/>
    <lineage>
        <taxon>Bacteria</taxon>
        <taxon>Pseudomonadati</taxon>
        <taxon>Pseudomonadota</taxon>
        <taxon>Alphaproteobacteria</taxon>
        <taxon>Rhodobacterales</taxon>
        <taxon>Paracoccaceae</taxon>
        <taxon>Paracoccus</taxon>
    </lineage>
</organism>
<dbReference type="KEGG" id="pami:JCM7686_pAMI6p008"/>
<evidence type="ECO:0000259" key="12">
    <source>
        <dbReference type="Pfam" id="PF06574"/>
    </source>
</evidence>
<dbReference type="InterPro" id="IPR023468">
    <property type="entry name" value="Riboflavin_kinase"/>
</dbReference>
<dbReference type="GO" id="GO:0003919">
    <property type="term" value="F:FMN adenylyltransferase activity"/>
    <property type="evidence" value="ECO:0007669"/>
    <property type="project" value="UniProtKB-EC"/>
</dbReference>
<dbReference type="GO" id="GO:0009231">
    <property type="term" value="P:riboflavin biosynthetic process"/>
    <property type="evidence" value="ECO:0007669"/>
    <property type="project" value="InterPro"/>
</dbReference>